<dbReference type="AlphaFoldDB" id="A0A0C3C0R8"/>
<feature type="compositionally biased region" description="Pro residues" evidence="1">
    <location>
        <begin position="180"/>
        <end position="203"/>
    </location>
</feature>
<evidence type="ECO:0000313" key="3">
    <source>
        <dbReference type="EMBL" id="KIM37266.1"/>
    </source>
</evidence>
<organism evidence="3 4">
    <name type="scientific">Hebeloma cylindrosporum</name>
    <dbReference type="NCBI Taxonomy" id="76867"/>
    <lineage>
        <taxon>Eukaryota</taxon>
        <taxon>Fungi</taxon>
        <taxon>Dikarya</taxon>
        <taxon>Basidiomycota</taxon>
        <taxon>Agaricomycotina</taxon>
        <taxon>Agaricomycetes</taxon>
        <taxon>Agaricomycetidae</taxon>
        <taxon>Agaricales</taxon>
        <taxon>Agaricineae</taxon>
        <taxon>Hymenogastraceae</taxon>
        <taxon>Hebeloma</taxon>
    </lineage>
</organism>
<feature type="transmembrane region" description="Helical" evidence="2">
    <location>
        <begin position="139"/>
        <end position="159"/>
    </location>
</feature>
<protein>
    <submittedName>
        <fullName evidence="3">Uncharacterized protein</fullName>
    </submittedName>
</protein>
<feature type="region of interest" description="Disordered" evidence="1">
    <location>
        <begin position="175"/>
        <end position="210"/>
    </location>
</feature>
<feature type="transmembrane region" description="Helical" evidence="2">
    <location>
        <begin position="261"/>
        <end position="279"/>
    </location>
</feature>
<feature type="transmembrane region" description="Helical" evidence="2">
    <location>
        <begin position="106"/>
        <end position="127"/>
    </location>
</feature>
<evidence type="ECO:0000256" key="1">
    <source>
        <dbReference type="SAM" id="MobiDB-lite"/>
    </source>
</evidence>
<gene>
    <name evidence="3" type="ORF">M413DRAFT_30991</name>
</gene>
<accession>A0A0C3C0R8</accession>
<keyword evidence="4" id="KW-1185">Reference proteome</keyword>
<dbReference type="Proteomes" id="UP000053424">
    <property type="component" value="Unassembled WGS sequence"/>
</dbReference>
<proteinExistence type="predicted"/>
<dbReference type="HOGENOM" id="CLU_035509_6_1_1"/>
<feature type="transmembrane region" description="Helical" evidence="2">
    <location>
        <begin position="285"/>
        <end position="304"/>
    </location>
</feature>
<keyword evidence="2" id="KW-1133">Transmembrane helix</keyword>
<sequence>MDHPPGPPPGDHGPPHMSLMLIPRYISCKTFLPYANERTLTNHPETVFPIDVFHVVNTLEDEVKYFWSQKLQFGVLTFYWIRYYTIFLVLFDVIDVYIIHVGPDKIIIYSLTFGAISLWSIEFVMQLRIYILFNRSKKIAIFNGILFVISIAAFLWILIRNRLLGGDVHATFPANGPHAHGPPPPPGFPPPHGKGMGPPPPSGGKPCPSLTSDSRWAQWVPPTLFEFVLFGMAVYKTIVSSSAKVDINGRRSLAATLLTENLVYFFVATCVLVFNNLIFVTRIPWLGFGPFHAGLGLATGHLLLHLRKFAVENLEAKGGSRMGSRMTGVPNLNLEAMDLPDLPEITP</sequence>
<keyword evidence="2" id="KW-0472">Membrane</keyword>
<reference evidence="4" key="2">
    <citation type="submission" date="2015-01" db="EMBL/GenBank/DDBJ databases">
        <title>Evolutionary Origins and Diversification of the Mycorrhizal Mutualists.</title>
        <authorList>
            <consortium name="DOE Joint Genome Institute"/>
            <consortium name="Mycorrhizal Genomics Consortium"/>
            <person name="Kohler A."/>
            <person name="Kuo A."/>
            <person name="Nagy L.G."/>
            <person name="Floudas D."/>
            <person name="Copeland A."/>
            <person name="Barry K.W."/>
            <person name="Cichocki N."/>
            <person name="Veneault-Fourrey C."/>
            <person name="LaButti K."/>
            <person name="Lindquist E.A."/>
            <person name="Lipzen A."/>
            <person name="Lundell T."/>
            <person name="Morin E."/>
            <person name="Murat C."/>
            <person name="Riley R."/>
            <person name="Ohm R."/>
            <person name="Sun H."/>
            <person name="Tunlid A."/>
            <person name="Henrissat B."/>
            <person name="Grigoriev I.V."/>
            <person name="Hibbett D.S."/>
            <person name="Martin F."/>
        </authorList>
    </citation>
    <scope>NUCLEOTIDE SEQUENCE [LARGE SCALE GENOMIC DNA]</scope>
    <source>
        <strain evidence="4">h7</strain>
    </source>
</reference>
<evidence type="ECO:0000313" key="4">
    <source>
        <dbReference type="Proteomes" id="UP000053424"/>
    </source>
</evidence>
<dbReference type="EMBL" id="KN831798">
    <property type="protein sequence ID" value="KIM37266.1"/>
    <property type="molecule type" value="Genomic_DNA"/>
</dbReference>
<dbReference type="OrthoDB" id="3258294at2759"/>
<feature type="transmembrane region" description="Helical" evidence="2">
    <location>
        <begin position="80"/>
        <end position="100"/>
    </location>
</feature>
<evidence type="ECO:0000256" key="2">
    <source>
        <dbReference type="SAM" id="Phobius"/>
    </source>
</evidence>
<keyword evidence="2" id="KW-0812">Transmembrane</keyword>
<name>A0A0C3C0R8_HEBCY</name>
<reference evidence="3 4" key="1">
    <citation type="submission" date="2014-04" db="EMBL/GenBank/DDBJ databases">
        <authorList>
            <consortium name="DOE Joint Genome Institute"/>
            <person name="Kuo A."/>
            <person name="Gay G."/>
            <person name="Dore J."/>
            <person name="Kohler A."/>
            <person name="Nagy L.G."/>
            <person name="Floudas D."/>
            <person name="Copeland A."/>
            <person name="Barry K.W."/>
            <person name="Cichocki N."/>
            <person name="Veneault-Fourrey C."/>
            <person name="LaButti K."/>
            <person name="Lindquist E.A."/>
            <person name="Lipzen A."/>
            <person name="Lundell T."/>
            <person name="Morin E."/>
            <person name="Murat C."/>
            <person name="Sun H."/>
            <person name="Tunlid A."/>
            <person name="Henrissat B."/>
            <person name="Grigoriev I.V."/>
            <person name="Hibbett D.S."/>
            <person name="Martin F."/>
            <person name="Nordberg H.P."/>
            <person name="Cantor M.N."/>
            <person name="Hua S.X."/>
        </authorList>
    </citation>
    <scope>NUCLEOTIDE SEQUENCE [LARGE SCALE GENOMIC DNA]</scope>
    <source>
        <strain evidence="4">h7</strain>
    </source>
</reference>